<dbReference type="SUPFAM" id="SSF55021">
    <property type="entry name" value="ACT-like"/>
    <property type="match status" value="2"/>
</dbReference>
<dbReference type="AlphaFoldDB" id="A0A7C1JKJ9"/>
<dbReference type="UniPathway" id="UPA00049">
    <property type="reaction ID" value="UER00059"/>
</dbReference>
<evidence type="ECO:0000256" key="8">
    <source>
        <dbReference type="RuleBase" id="RU368092"/>
    </source>
</evidence>
<dbReference type="Pfam" id="PF10369">
    <property type="entry name" value="ALS_ss_C"/>
    <property type="match status" value="1"/>
</dbReference>
<dbReference type="GO" id="GO:0009099">
    <property type="term" value="P:L-valine biosynthetic process"/>
    <property type="evidence" value="ECO:0007669"/>
    <property type="project" value="UniProtKB-UniRule"/>
</dbReference>
<keyword evidence="5 8" id="KW-0028">Amino-acid biosynthesis</keyword>
<gene>
    <name evidence="10" type="primary">ilvN</name>
    <name evidence="10" type="ORF">ENQ20_10410</name>
</gene>
<dbReference type="FunFam" id="3.30.70.1150:FF:000001">
    <property type="entry name" value="Acetolactate synthase small subunit"/>
    <property type="match status" value="1"/>
</dbReference>
<dbReference type="PANTHER" id="PTHR30239:SF0">
    <property type="entry name" value="ACETOLACTATE SYNTHASE SMALL SUBUNIT 1, CHLOROPLASTIC"/>
    <property type="match status" value="1"/>
</dbReference>
<comment type="catalytic activity">
    <reaction evidence="7 8">
        <text>2 pyruvate + H(+) = (2S)-2-acetolactate + CO2</text>
        <dbReference type="Rhea" id="RHEA:25249"/>
        <dbReference type="ChEBI" id="CHEBI:15361"/>
        <dbReference type="ChEBI" id="CHEBI:15378"/>
        <dbReference type="ChEBI" id="CHEBI:16526"/>
        <dbReference type="ChEBI" id="CHEBI:58476"/>
        <dbReference type="EC" id="2.2.1.6"/>
    </reaction>
</comment>
<dbReference type="EMBL" id="DSMG01000102">
    <property type="protein sequence ID" value="HDX31886.1"/>
    <property type="molecule type" value="Genomic_DNA"/>
</dbReference>
<comment type="subunit">
    <text evidence="4 8">Dimer of large and small chains.</text>
</comment>
<dbReference type="NCBIfam" id="TIGR00119">
    <property type="entry name" value="acolac_sm"/>
    <property type="match status" value="1"/>
</dbReference>
<evidence type="ECO:0000259" key="9">
    <source>
        <dbReference type="PROSITE" id="PS51671"/>
    </source>
</evidence>
<evidence type="ECO:0000256" key="3">
    <source>
        <dbReference type="ARBA" id="ARBA00006341"/>
    </source>
</evidence>
<comment type="function">
    <text evidence="8">Catalyzes the conversion of 2 pyruvate molecules into acetolactate in the first common step of the biosynthetic pathway of the branched-amino acids such as leucine, isoleucine, and valine.</text>
</comment>
<dbReference type="UniPathway" id="UPA00047">
    <property type="reaction ID" value="UER00055"/>
</dbReference>
<keyword evidence="6 8" id="KW-0100">Branched-chain amino acid biosynthesis</keyword>
<evidence type="ECO:0000256" key="1">
    <source>
        <dbReference type="ARBA" id="ARBA00004974"/>
    </source>
</evidence>
<evidence type="ECO:0000256" key="5">
    <source>
        <dbReference type="ARBA" id="ARBA00022605"/>
    </source>
</evidence>
<dbReference type="CDD" id="cd04878">
    <property type="entry name" value="ACT_AHAS"/>
    <property type="match status" value="1"/>
</dbReference>
<dbReference type="Pfam" id="PF22629">
    <property type="entry name" value="ACT_AHAS_ss"/>
    <property type="match status" value="1"/>
</dbReference>
<evidence type="ECO:0000256" key="4">
    <source>
        <dbReference type="ARBA" id="ARBA00011744"/>
    </source>
</evidence>
<dbReference type="GO" id="GO:1990610">
    <property type="term" value="F:acetolactate synthase regulator activity"/>
    <property type="evidence" value="ECO:0007669"/>
    <property type="project" value="UniProtKB-UniRule"/>
</dbReference>
<accession>A0A7C1JKJ9</accession>
<dbReference type="InterPro" id="IPR027271">
    <property type="entry name" value="Acetolactate_synth/TF_NikR_C"/>
</dbReference>
<comment type="pathway">
    <text evidence="2 8">Amino-acid biosynthesis; L-valine biosynthesis; L-valine from pyruvate: step 1/4.</text>
</comment>
<evidence type="ECO:0000313" key="10">
    <source>
        <dbReference type="EMBL" id="HDX31886.1"/>
    </source>
</evidence>
<dbReference type="Gene3D" id="3.30.70.260">
    <property type="match status" value="1"/>
</dbReference>
<dbReference type="GO" id="GO:0009097">
    <property type="term" value="P:isoleucine biosynthetic process"/>
    <property type="evidence" value="ECO:0007669"/>
    <property type="project" value="UniProtKB-UniRule"/>
</dbReference>
<name>A0A7C1JKJ9_9CHLR</name>
<dbReference type="Gene3D" id="3.30.70.1150">
    <property type="entry name" value="ACT-like. Chain A, domain 2"/>
    <property type="match status" value="1"/>
</dbReference>
<sequence>MKYTLIAWMRDKPGVLSRVAGMMRRRNFNIDSLQVGHSETPGISRMTFVVDGNERMVDQVIKQLRKLVDVTRVENISGQPIVAREMALIRVSTNAENRSEIVQMVNIYRGEIVDVALDSMIVQIVGSEERVASLIDLLDNFGIIEMVRTGPVAMARGQVEHKYRHGTAVWRAQANGRDATAAERFRTGGV</sequence>
<feature type="domain" description="ACT" evidence="9">
    <location>
        <begin position="4"/>
        <end position="78"/>
    </location>
</feature>
<reference evidence="10" key="1">
    <citation type="journal article" date="2020" name="mSystems">
        <title>Genome- and Community-Level Interaction Insights into Carbon Utilization and Element Cycling Functions of Hydrothermarchaeota in Hydrothermal Sediment.</title>
        <authorList>
            <person name="Zhou Z."/>
            <person name="Liu Y."/>
            <person name="Xu W."/>
            <person name="Pan J."/>
            <person name="Luo Z.H."/>
            <person name="Li M."/>
        </authorList>
    </citation>
    <scope>NUCLEOTIDE SEQUENCE [LARGE SCALE GENOMIC DNA]</scope>
    <source>
        <strain evidence="10">SpSt-289</strain>
    </source>
</reference>
<dbReference type="InterPro" id="IPR002912">
    <property type="entry name" value="ACT_dom"/>
</dbReference>
<comment type="similarity">
    <text evidence="3 8">Belongs to the acetolactate synthase small subunit family.</text>
</comment>
<comment type="pathway">
    <text evidence="1 8">Amino-acid biosynthesis; L-isoleucine biosynthesis; L-isoleucine from 2-oxobutanoate: step 1/4.</text>
</comment>
<evidence type="ECO:0000256" key="6">
    <source>
        <dbReference type="ARBA" id="ARBA00023304"/>
    </source>
</evidence>
<evidence type="ECO:0000256" key="2">
    <source>
        <dbReference type="ARBA" id="ARBA00005025"/>
    </source>
</evidence>
<dbReference type="PROSITE" id="PS51671">
    <property type="entry name" value="ACT"/>
    <property type="match status" value="1"/>
</dbReference>
<dbReference type="InterPro" id="IPR045865">
    <property type="entry name" value="ACT-like_dom_sf"/>
</dbReference>
<dbReference type="NCBIfam" id="NF008864">
    <property type="entry name" value="PRK11895.1"/>
    <property type="match status" value="1"/>
</dbReference>
<comment type="caution">
    <text evidence="10">The sequence shown here is derived from an EMBL/GenBank/DDBJ whole genome shotgun (WGS) entry which is preliminary data.</text>
</comment>
<protein>
    <recommendedName>
        <fullName evidence="8">Acetolactate synthase small subunit</fullName>
        <shortName evidence="8">AHAS</shortName>
        <shortName evidence="8">ALS</shortName>
        <ecNumber evidence="8">2.2.1.6</ecNumber>
    </recommendedName>
    <alternativeName>
        <fullName evidence="8">Acetohydroxy-acid synthase small subunit</fullName>
    </alternativeName>
</protein>
<organism evidence="10">
    <name type="scientific">Caldilinea aerophila</name>
    <dbReference type="NCBI Taxonomy" id="133453"/>
    <lineage>
        <taxon>Bacteria</taxon>
        <taxon>Bacillati</taxon>
        <taxon>Chloroflexota</taxon>
        <taxon>Caldilineae</taxon>
        <taxon>Caldilineales</taxon>
        <taxon>Caldilineaceae</taxon>
        <taxon>Caldilinea</taxon>
    </lineage>
</organism>
<proteinExistence type="inferred from homology"/>
<dbReference type="EC" id="2.2.1.6" evidence="8"/>
<dbReference type="FunFam" id="3.30.70.260:FF:000001">
    <property type="entry name" value="Acetolactate synthase, small subunit"/>
    <property type="match status" value="1"/>
</dbReference>
<dbReference type="InterPro" id="IPR019455">
    <property type="entry name" value="Acetolactate_synth_ssu_C"/>
</dbReference>
<evidence type="ECO:0000256" key="7">
    <source>
        <dbReference type="ARBA" id="ARBA00048670"/>
    </source>
</evidence>
<dbReference type="InterPro" id="IPR039557">
    <property type="entry name" value="AHAS_ACT"/>
</dbReference>
<dbReference type="InterPro" id="IPR054480">
    <property type="entry name" value="AHAS_small-like_ACT"/>
</dbReference>
<dbReference type="PANTHER" id="PTHR30239">
    <property type="entry name" value="ACETOLACTATE SYNTHASE SMALL SUBUNIT"/>
    <property type="match status" value="1"/>
</dbReference>
<dbReference type="InterPro" id="IPR004789">
    <property type="entry name" value="Acetalactate_synth_ssu"/>
</dbReference>
<dbReference type="GO" id="GO:0005829">
    <property type="term" value="C:cytosol"/>
    <property type="evidence" value="ECO:0007669"/>
    <property type="project" value="TreeGrafter"/>
</dbReference>
<dbReference type="GO" id="GO:0003984">
    <property type="term" value="F:acetolactate synthase activity"/>
    <property type="evidence" value="ECO:0007669"/>
    <property type="project" value="UniProtKB-UniRule"/>
</dbReference>
<keyword evidence="8 10" id="KW-0808">Transferase</keyword>